<dbReference type="InterPro" id="IPR050887">
    <property type="entry name" value="Beta-mannosidase_GH2"/>
</dbReference>
<dbReference type="CDD" id="cd00609">
    <property type="entry name" value="AAT_like"/>
    <property type="match status" value="1"/>
</dbReference>
<organism evidence="24 25">
    <name type="scientific">Talaromyces rugulosus</name>
    <name type="common">Penicillium rugulosum</name>
    <dbReference type="NCBI Taxonomy" id="121627"/>
    <lineage>
        <taxon>Eukaryota</taxon>
        <taxon>Fungi</taxon>
        <taxon>Dikarya</taxon>
        <taxon>Ascomycota</taxon>
        <taxon>Pezizomycotina</taxon>
        <taxon>Eurotiomycetes</taxon>
        <taxon>Eurotiomycetidae</taxon>
        <taxon>Eurotiales</taxon>
        <taxon>Trichocomaceae</taxon>
        <taxon>Talaromyces</taxon>
        <taxon>Talaromyces sect. Islandici</taxon>
    </lineage>
</organism>
<dbReference type="SUPFAM" id="SSF53383">
    <property type="entry name" value="PLP-dependent transferases"/>
    <property type="match status" value="1"/>
</dbReference>
<feature type="domain" description="Beta-mannosidase Ig-fold" evidence="21">
    <location>
        <begin position="843"/>
        <end position="921"/>
    </location>
</feature>
<name>A0A7H8QZU6_TALRU</name>
<dbReference type="Gene3D" id="2.60.40.10">
    <property type="entry name" value="Immunoglobulins"/>
    <property type="match status" value="3"/>
</dbReference>
<comment type="catalytic activity">
    <reaction evidence="1">
        <text>Hydrolysis of terminal, non-reducing beta-D-mannose residues in beta-D-mannosides.</text>
        <dbReference type="EC" id="3.2.1.25"/>
    </reaction>
</comment>
<evidence type="ECO:0000256" key="14">
    <source>
        <dbReference type="ARBA" id="ARBA00023277"/>
    </source>
</evidence>
<dbReference type="Gene3D" id="2.60.120.260">
    <property type="entry name" value="Galactose-binding domain-like"/>
    <property type="match status" value="1"/>
</dbReference>
<dbReference type="InterPro" id="IPR054593">
    <property type="entry name" value="Beta-mannosidase-like_N2"/>
</dbReference>
<evidence type="ECO:0000256" key="9">
    <source>
        <dbReference type="ARBA" id="ARBA00022525"/>
    </source>
</evidence>
<dbReference type="InterPro" id="IPR015424">
    <property type="entry name" value="PyrdxlP-dep_Trfase"/>
</dbReference>
<evidence type="ECO:0000256" key="10">
    <source>
        <dbReference type="ARBA" id="ARBA00022729"/>
    </source>
</evidence>
<dbReference type="GO" id="GO:0005576">
    <property type="term" value="C:extracellular region"/>
    <property type="evidence" value="ECO:0007669"/>
    <property type="project" value="UniProtKB-SubCell"/>
</dbReference>
<keyword evidence="14" id="KW-0119">Carbohydrate metabolism</keyword>
<dbReference type="Pfam" id="PF00703">
    <property type="entry name" value="Glyco_hydro_2"/>
    <property type="match status" value="1"/>
</dbReference>
<evidence type="ECO:0000259" key="21">
    <source>
        <dbReference type="Pfam" id="PF17753"/>
    </source>
</evidence>
<dbReference type="InterPro" id="IPR017853">
    <property type="entry name" value="GH"/>
</dbReference>
<dbReference type="InterPro" id="IPR041625">
    <property type="entry name" value="Beta-mannosidase_Ig"/>
</dbReference>
<keyword evidence="9" id="KW-0964">Secreted</keyword>
<evidence type="ECO:0000259" key="20">
    <source>
        <dbReference type="Pfam" id="PF00703"/>
    </source>
</evidence>
<evidence type="ECO:0000256" key="8">
    <source>
        <dbReference type="ARBA" id="ARBA00021795"/>
    </source>
</evidence>
<evidence type="ECO:0000313" key="25">
    <source>
        <dbReference type="Proteomes" id="UP000509510"/>
    </source>
</evidence>
<evidence type="ECO:0000259" key="23">
    <source>
        <dbReference type="Pfam" id="PF22666"/>
    </source>
</evidence>
<evidence type="ECO:0000256" key="12">
    <source>
        <dbReference type="ARBA" id="ARBA00022898"/>
    </source>
</evidence>
<dbReference type="FunFam" id="3.20.20.80:FF:000084">
    <property type="entry name" value="Beta-mannosidase A"/>
    <property type="match status" value="1"/>
</dbReference>
<evidence type="ECO:0000256" key="16">
    <source>
        <dbReference type="ARBA" id="ARBA00023326"/>
    </source>
</evidence>
<dbReference type="Pfam" id="PF17753">
    <property type="entry name" value="Ig_mannosidase"/>
    <property type="match status" value="1"/>
</dbReference>
<dbReference type="InterPro" id="IPR036156">
    <property type="entry name" value="Beta-gal/glucu_dom_sf"/>
</dbReference>
<feature type="domain" description="Aminotransferase class I/classII large" evidence="19">
    <location>
        <begin position="989"/>
        <end position="1284"/>
    </location>
</feature>
<comment type="similarity">
    <text evidence="5">Belongs to the glycosyl hydrolase 2 family. Beta-mannosidase A subfamily.</text>
</comment>
<dbReference type="Gene3D" id="3.40.640.10">
    <property type="entry name" value="Type I PLP-dependent aspartate aminotransferase-like (Major domain)"/>
    <property type="match status" value="1"/>
</dbReference>
<dbReference type="InterPro" id="IPR006102">
    <property type="entry name" value="Ig-like_GH2"/>
</dbReference>
<dbReference type="Pfam" id="PF17786">
    <property type="entry name" value="Mannosidase_ig"/>
    <property type="match status" value="1"/>
</dbReference>
<evidence type="ECO:0000256" key="3">
    <source>
        <dbReference type="ARBA" id="ARBA00004740"/>
    </source>
</evidence>
<evidence type="ECO:0000256" key="1">
    <source>
        <dbReference type="ARBA" id="ARBA00000829"/>
    </source>
</evidence>
<dbReference type="PANTHER" id="PTHR43730">
    <property type="entry name" value="BETA-MANNOSIDASE"/>
    <property type="match status" value="1"/>
</dbReference>
<dbReference type="EMBL" id="CP055900">
    <property type="protein sequence ID" value="QKX59602.1"/>
    <property type="molecule type" value="Genomic_DNA"/>
</dbReference>
<dbReference type="UniPathway" id="UPA00280"/>
<evidence type="ECO:0000259" key="19">
    <source>
        <dbReference type="Pfam" id="PF00155"/>
    </source>
</evidence>
<keyword evidence="10 18" id="KW-0732">Signal</keyword>
<dbReference type="SUPFAM" id="SSF49303">
    <property type="entry name" value="beta-Galactosidase/glucuronidase domain"/>
    <property type="match status" value="1"/>
</dbReference>
<feature type="chain" id="PRO_5028840597" description="Beta-mannosidase A" evidence="18">
    <location>
        <begin position="22"/>
        <end position="1336"/>
    </location>
</feature>
<dbReference type="SUPFAM" id="SSF49785">
    <property type="entry name" value="Galactose-binding domain-like"/>
    <property type="match status" value="1"/>
</dbReference>
<dbReference type="RefSeq" id="XP_035345780.1">
    <property type="nucleotide sequence ID" value="XM_035489887.1"/>
</dbReference>
<dbReference type="Gene3D" id="3.20.20.80">
    <property type="entry name" value="Glycosidases"/>
    <property type="match status" value="1"/>
</dbReference>
<accession>A0A7H8QZU6</accession>
<keyword evidence="15" id="KW-0326">Glycosidase</keyword>
<dbReference type="InterPro" id="IPR008979">
    <property type="entry name" value="Galactose-bd-like_sf"/>
</dbReference>
<proteinExistence type="inferred from homology"/>
<comment type="subunit">
    <text evidence="6">Homodimer.</text>
</comment>
<dbReference type="GO" id="GO:0006516">
    <property type="term" value="P:glycoprotein catabolic process"/>
    <property type="evidence" value="ECO:0007669"/>
    <property type="project" value="TreeGrafter"/>
</dbReference>
<evidence type="ECO:0000256" key="6">
    <source>
        <dbReference type="ARBA" id="ARBA00011738"/>
    </source>
</evidence>
<evidence type="ECO:0000259" key="22">
    <source>
        <dbReference type="Pfam" id="PF17786"/>
    </source>
</evidence>
<sequence>MLIQLLAGAAVAAIAVPAVAGSVVDLSAQNWTLSSNNVTVAGHVPSHAHLDLLAAGVIGEPLYGTNDTELLWVQRLNWTYSTTLGDLTTEGDTATWIVFDGLDTFAYIELCDQPVGNADNQFRQWYFDVSSIVQSCNASEPTLSINFGSASKIVAAISEHGDPLLNFTDGGPTQEFCCKEYMRKQQSDFGWDWAPQIGPAGIWQPARLVQLDQTVYIRNTLIDIYRKGQMNNIPPDQSQPFVFNVSIDFIGSLPNGSSLQLTLVDAQDNPVVDSKTLGGVYASDETITGSITIDPDLVSLWWPVGLGDQNLYQANVDIVNGNGPIATVNKTVGFRTIVLNLLNVTDSQLAAGVQPGSNWHFEVNGHEFYAKGSNLIPPDAFWPRVNDTKIRNLFDAVVTGNQNMLRVWSSGAYLPDWIYDMADEMGILLWSEFEFSDMEYPTNSSYIDEYIAEASYQVRRVNHHPSLALWAGGNELEAIILYYFFDANNPSRIQRMYEEIQQKTLIQAVYANSRSISYIPSSTYNGFIRLDFASDMPEVPRYKNTSGPDYLYANTDTYNYDVNQAFSVSSYPIGRFATEFGFQSMPSVYSWQQSVPSEQLSVFSDMVIHRNRHYGTGNTTREQSVSGIEQMTAGVEAWYPIPNMTDPVANFSSWCWTTQVFQADYYTSELAFYRRGAGLPNRNMGSLYWQLEDLWTAPTWASIEADGRWKVLMYRAKDIYQPVVAHSFYNTSTGDLEVWAISDLWSTVNGTMKLSWMNWDGTAVSGPSGDSSADPIPFTIGPINSTLSYTATLPTTSSGTTDLASLVLKVDISAVGQSPNSAKQRTYMHTSYFHPASLQDAKLQDPGLTLASSGGDDGDYKFTVTASTGVAAWVWLDHPLGVQGAFSDNGFWLTRGEAKTVQFAVKNDWTEGTRNDKISCTTATMHNIETFELRKWMRIHGPNTRYSLVGSTAVPLTIKRLASLSSDPATTAQALGSLDSVPLGEPTNNLELRENVAAALFDFATSGVTAEHVFIPGSGTTAANGLLTQSLVQPGDHVIVQYPSYAQLLDIPNASTGVDVSLWKMNPADGWTADIDQLRTIVEKGKTKLIVLNNPHNPTGYSLPTEFRREIVKLAKDNDVWLLVDEIFRPLFHEPGSDTSSFMDFSAEYSKIAVTGSLSKAWGLSGIRIGWIVTKEQSVLEACRNLGGYVFGHCGALDSVIATEALSSRCRNGILQQNLAQAKANIPLLEQFVQRNAGHVAWTKPISGSTAFVQFRKGDKQPVDAVDFCKKLKARTGVLLAPGSLCFGDGLEKRGGTEDLKGFVRWHFTGLTEVMERGIAEIESFLRDGFDEVQVE</sequence>
<feature type="domain" description="Beta-mannosidase-like galactose-binding" evidence="23">
    <location>
        <begin position="31"/>
        <end position="204"/>
    </location>
</feature>
<evidence type="ECO:0000256" key="11">
    <source>
        <dbReference type="ARBA" id="ARBA00022801"/>
    </source>
</evidence>
<dbReference type="KEGG" id="trg:TRUGW13939_06739"/>
<dbReference type="PANTHER" id="PTHR43730:SF5">
    <property type="entry name" value="BETA-MANNOSIDASE A"/>
    <property type="match status" value="1"/>
</dbReference>
<evidence type="ECO:0000313" key="24">
    <source>
        <dbReference type="EMBL" id="QKX59602.1"/>
    </source>
</evidence>
<dbReference type="GO" id="GO:0030170">
    <property type="term" value="F:pyridoxal phosphate binding"/>
    <property type="evidence" value="ECO:0007669"/>
    <property type="project" value="InterPro"/>
</dbReference>
<dbReference type="GO" id="GO:0004567">
    <property type="term" value="F:beta-mannosidase activity"/>
    <property type="evidence" value="ECO:0007669"/>
    <property type="project" value="UniProtKB-EC"/>
</dbReference>
<comment type="subcellular location">
    <subcellularLocation>
        <location evidence="2">Secreted</location>
    </subcellularLocation>
</comment>
<feature type="domain" description="Mannosidase Ig/CBM-like" evidence="22">
    <location>
        <begin position="735"/>
        <end position="813"/>
    </location>
</feature>
<dbReference type="EC" id="3.2.1.25" evidence="7"/>
<evidence type="ECO:0000256" key="4">
    <source>
        <dbReference type="ARBA" id="ARBA00007441"/>
    </source>
</evidence>
<comment type="similarity">
    <text evidence="4">Belongs to the class-I pyridoxal-phosphate-dependent aminotransferase family.</text>
</comment>
<dbReference type="GeneID" id="55994233"/>
<evidence type="ECO:0000256" key="5">
    <source>
        <dbReference type="ARBA" id="ARBA00007483"/>
    </source>
</evidence>
<keyword evidence="12" id="KW-0663">Pyridoxal phosphate</keyword>
<dbReference type="Proteomes" id="UP000509510">
    <property type="component" value="Chromosome III"/>
</dbReference>
<dbReference type="InterPro" id="IPR004839">
    <property type="entry name" value="Aminotransferase_I/II_large"/>
</dbReference>
<dbReference type="InterPro" id="IPR041447">
    <property type="entry name" value="Mannosidase_ig"/>
</dbReference>
<dbReference type="Pfam" id="PF22666">
    <property type="entry name" value="Glyco_hydro_2_N2"/>
    <property type="match status" value="1"/>
</dbReference>
<evidence type="ECO:0000256" key="15">
    <source>
        <dbReference type="ARBA" id="ARBA00023295"/>
    </source>
</evidence>
<feature type="signal peptide" evidence="18">
    <location>
        <begin position="1"/>
        <end position="21"/>
    </location>
</feature>
<evidence type="ECO:0000256" key="17">
    <source>
        <dbReference type="ARBA" id="ARBA00031061"/>
    </source>
</evidence>
<dbReference type="GO" id="GO:0000272">
    <property type="term" value="P:polysaccharide catabolic process"/>
    <property type="evidence" value="ECO:0007669"/>
    <property type="project" value="UniProtKB-KW"/>
</dbReference>
<dbReference type="SUPFAM" id="SSF51445">
    <property type="entry name" value="(Trans)glycosidases"/>
    <property type="match status" value="1"/>
</dbReference>
<dbReference type="InterPro" id="IPR013783">
    <property type="entry name" value="Ig-like_fold"/>
</dbReference>
<evidence type="ECO:0000256" key="18">
    <source>
        <dbReference type="SAM" id="SignalP"/>
    </source>
</evidence>
<keyword evidence="25" id="KW-1185">Reference proteome</keyword>
<dbReference type="Gene3D" id="3.90.1150.10">
    <property type="entry name" value="Aspartate Aminotransferase, domain 1"/>
    <property type="match status" value="1"/>
</dbReference>
<dbReference type="InterPro" id="IPR015422">
    <property type="entry name" value="PyrdxlP-dep_Trfase_small"/>
</dbReference>
<feature type="domain" description="Glycoside hydrolase family 2 immunoglobulin-like beta-sandwich" evidence="20">
    <location>
        <begin position="261"/>
        <end position="335"/>
    </location>
</feature>
<evidence type="ECO:0000256" key="7">
    <source>
        <dbReference type="ARBA" id="ARBA00012754"/>
    </source>
</evidence>
<dbReference type="OrthoDB" id="2866996at2759"/>
<keyword evidence="11" id="KW-0378">Hydrolase</keyword>
<keyword evidence="13" id="KW-0325">Glycoprotein</keyword>
<evidence type="ECO:0000256" key="13">
    <source>
        <dbReference type="ARBA" id="ARBA00023180"/>
    </source>
</evidence>
<gene>
    <name evidence="24" type="ORF">TRUGW13939_06739</name>
</gene>
<evidence type="ECO:0000256" key="2">
    <source>
        <dbReference type="ARBA" id="ARBA00004613"/>
    </source>
</evidence>
<dbReference type="InterPro" id="IPR004838">
    <property type="entry name" value="NHTrfase_class1_PyrdxlP-BS"/>
</dbReference>
<protein>
    <recommendedName>
        <fullName evidence="8">Beta-mannosidase A</fullName>
        <ecNumber evidence="7">3.2.1.25</ecNumber>
    </recommendedName>
    <alternativeName>
        <fullName evidence="17">Mannanase A</fullName>
    </alternativeName>
</protein>
<reference evidence="25" key="1">
    <citation type="submission" date="2020-06" db="EMBL/GenBank/DDBJ databases">
        <title>A chromosome-scale genome assembly of Talaromyces rugulosus W13939.</title>
        <authorList>
            <person name="Wang B."/>
            <person name="Guo L."/>
            <person name="Ye K."/>
            <person name="Wang L."/>
        </authorList>
    </citation>
    <scope>NUCLEOTIDE SEQUENCE [LARGE SCALE GENOMIC DNA]</scope>
    <source>
        <strain evidence="25">W13939</strain>
    </source>
</reference>
<dbReference type="Pfam" id="PF00155">
    <property type="entry name" value="Aminotran_1_2"/>
    <property type="match status" value="1"/>
</dbReference>
<dbReference type="InterPro" id="IPR015421">
    <property type="entry name" value="PyrdxlP-dep_Trfase_major"/>
</dbReference>
<dbReference type="PROSITE" id="PS00105">
    <property type="entry name" value="AA_TRANSFER_CLASS_1"/>
    <property type="match status" value="1"/>
</dbReference>
<keyword evidence="16" id="KW-0624">Polysaccharide degradation</keyword>
<comment type="pathway">
    <text evidence="3">Glycan metabolism; N-glycan degradation.</text>
</comment>